<accession>A0A9W7DS40</accession>
<comment type="caution">
    <text evidence="2">The sequence shown here is derived from an EMBL/GenBank/DDBJ whole genome shotgun (WGS) entry which is preliminary data.</text>
</comment>
<dbReference type="InterPro" id="IPR010770">
    <property type="entry name" value="Ecd"/>
</dbReference>
<dbReference type="AlphaFoldDB" id="A0A9W7DS40"/>
<protein>
    <submittedName>
        <fullName evidence="2">Uncharacterized protein</fullName>
    </submittedName>
</protein>
<evidence type="ECO:0000256" key="1">
    <source>
        <dbReference type="SAM" id="MobiDB-lite"/>
    </source>
</evidence>
<dbReference type="Pfam" id="PF07093">
    <property type="entry name" value="SGT1"/>
    <property type="match status" value="2"/>
</dbReference>
<proteinExistence type="predicted"/>
<dbReference type="Proteomes" id="UP001165085">
    <property type="component" value="Unassembled WGS sequence"/>
</dbReference>
<keyword evidence="3" id="KW-1185">Reference proteome</keyword>
<feature type="region of interest" description="Disordered" evidence="1">
    <location>
        <begin position="379"/>
        <end position="399"/>
    </location>
</feature>
<reference evidence="3" key="1">
    <citation type="journal article" date="2023" name="Commun. Biol.">
        <title>Genome analysis of Parmales, the sister group of diatoms, reveals the evolutionary specialization of diatoms from phago-mixotrophs to photoautotrophs.</title>
        <authorList>
            <person name="Ban H."/>
            <person name="Sato S."/>
            <person name="Yoshikawa S."/>
            <person name="Yamada K."/>
            <person name="Nakamura Y."/>
            <person name="Ichinomiya M."/>
            <person name="Sato N."/>
            <person name="Blanc-Mathieu R."/>
            <person name="Endo H."/>
            <person name="Kuwata A."/>
            <person name="Ogata H."/>
        </authorList>
    </citation>
    <scope>NUCLEOTIDE SEQUENCE [LARGE SCALE GENOMIC DNA]</scope>
    <source>
        <strain evidence="3">NIES 3701</strain>
    </source>
</reference>
<sequence>MSSSSSPFDPSNFDINDTSLLQEALKHSSKEQQEPFTVITLHSLTKPLTPDFLSTLQATISDDPTADYLFSDGNGPLLSRYSPTKTSSGFTFTSKIYPCSSSSTEWVALSHLLHLTRLFPSVVASIRDSVDGEFILIETAEVIPEWLEPENSLNRLWVKNGKIVLLDGNVDSGLELRDALKRLKDDVKELGDDIRGIIEERIRSAKGEINTHRTAVVIPLKLAKIFRRDPGIGLKAAEKFCNMTVEERPKRLKRTVGEDGEYVIAGLELTRTLYGKIRYTIEGGPGLEFNGGGYEEERVGELEEYCSSEGYLKGAMEVGKRVAIGAEGLGEGWFGSFIEEASEGGWKDWKIPGRGDIDGDKWLDFDSLKDFDDKLKELTLSGQLPPPPPPGKGSSTSSLDKIASHMSNFVNADSDFSGVEVPKENVNIDPEKFLKILEMTMGEVGEGREGDGDLAGYFSEEEEGEEEDSDDEEGEGEGEETIRDVMNVMDEQVKGTRKKEEKEEVDIDVEVVSNLIESVMGEEGETGPASNILKSLGVDVSEFRE</sequence>
<evidence type="ECO:0000313" key="3">
    <source>
        <dbReference type="Proteomes" id="UP001165085"/>
    </source>
</evidence>
<dbReference type="OrthoDB" id="27237at2759"/>
<dbReference type="PANTHER" id="PTHR13060:SF0">
    <property type="entry name" value="PROTEIN ECDYSONELESS HOMOLOG"/>
    <property type="match status" value="1"/>
</dbReference>
<gene>
    <name evidence="2" type="ORF">TrST_g1683</name>
</gene>
<dbReference type="PANTHER" id="PTHR13060">
    <property type="entry name" value="SGT1 PROTEIN HSGT1 SUPPRESSOR OF GCR2"/>
    <property type="match status" value="1"/>
</dbReference>
<organism evidence="2 3">
    <name type="scientific">Triparma strigata</name>
    <dbReference type="NCBI Taxonomy" id="1606541"/>
    <lineage>
        <taxon>Eukaryota</taxon>
        <taxon>Sar</taxon>
        <taxon>Stramenopiles</taxon>
        <taxon>Ochrophyta</taxon>
        <taxon>Bolidophyceae</taxon>
        <taxon>Parmales</taxon>
        <taxon>Triparmaceae</taxon>
        <taxon>Triparma</taxon>
    </lineage>
</organism>
<dbReference type="GO" id="GO:0005634">
    <property type="term" value="C:nucleus"/>
    <property type="evidence" value="ECO:0007669"/>
    <property type="project" value="TreeGrafter"/>
</dbReference>
<feature type="compositionally biased region" description="Acidic residues" evidence="1">
    <location>
        <begin position="459"/>
        <end position="479"/>
    </location>
</feature>
<dbReference type="EMBL" id="BRXY01000017">
    <property type="protein sequence ID" value="GMH53118.1"/>
    <property type="molecule type" value="Genomic_DNA"/>
</dbReference>
<evidence type="ECO:0000313" key="2">
    <source>
        <dbReference type="EMBL" id="GMH53118.1"/>
    </source>
</evidence>
<feature type="region of interest" description="Disordered" evidence="1">
    <location>
        <begin position="444"/>
        <end position="483"/>
    </location>
</feature>
<name>A0A9W7DS40_9STRA</name>